<evidence type="ECO:0000313" key="5">
    <source>
        <dbReference type="Proteomes" id="UP001292094"/>
    </source>
</evidence>
<feature type="coiled-coil region" evidence="1">
    <location>
        <begin position="63"/>
        <end position="90"/>
    </location>
</feature>
<dbReference type="EMBL" id="JAWZYT010005529">
    <property type="protein sequence ID" value="KAK4290302.1"/>
    <property type="molecule type" value="Genomic_DNA"/>
</dbReference>
<dbReference type="InterPro" id="IPR001660">
    <property type="entry name" value="SAM"/>
</dbReference>
<evidence type="ECO:0000256" key="1">
    <source>
        <dbReference type="SAM" id="Coils"/>
    </source>
</evidence>
<dbReference type="InterPro" id="IPR040772">
    <property type="entry name" value="C19orf47_SAM"/>
</dbReference>
<feature type="domain" description="SAM" evidence="3">
    <location>
        <begin position="603"/>
        <end position="666"/>
    </location>
</feature>
<evidence type="ECO:0000256" key="2">
    <source>
        <dbReference type="SAM" id="MobiDB-lite"/>
    </source>
</evidence>
<feature type="region of interest" description="Disordered" evidence="2">
    <location>
        <begin position="928"/>
        <end position="955"/>
    </location>
</feature>
<feature type="compositionally biased region" description="Polar residues" evidence="2">
    <location>
        <begin position="323"/>
        <end position="372"/>
    </location>
</feature>
<dbReference type="SUPFAM" id="SSF47769">
    <property type="entry name" value="SAM/Pointed domain"/>
    <property type="match status" value="1"/>
</dbReference>
<sequence length="1020" mass="112920">MEKKEVKAEESDGAAKTTMTLAEYKEAMDNHHKVIQTNSATLTQLTENLKSIRESKAPLTEVKNTLQEEINNSNRAINTLSEEVTHLKQKLRYHNVRQVHDNIDRLEYQLRNNNYKPREEQKILDEISMLKRSIRTLKEYEAKQTENRKYRNERSRLIEERNENFTRIRKLYREEDNIKKDIATIREEIYKNKKCIEQLRLMRPKLEQEWAMQQKMLHAARLKRYEEKQRERQEQRREREAERRKLWEEYEASREPYEEEKNLCRVLIAYLQSSCTGSHTPCTPASSTSSLSQLSASSTPAVTPASTPSSPATSILTHTFSSMSPVTPTASLSLQTKVSPATESIPSETSVQSTSGDSPSRNQNKNLNSTLMQPPLASGSYYTKPKADDEGFLKVNKRGKAKARREQRLSRRVKDLPHTPDVLAKFNKLTVQPPRNTDEVPGSIIALQDCLQRYYTLSVSEAECLKCPAVGSNDKKNKVCEKSSVRPKSLQVKENCVTPSDTVLALTSFSAITTASVACTTEDSISVSSESCSLPGATAVLPDVLWSEELSSNEVTTTEGSRFSTHVTYNGIHPSVHSTVAHGSDSILCCADQVKLRWIERMSSISDTSVWLKFFTEAGIPAGDATNYAITFTDNRIKMDMLLDLNRDYLRDMGITVMGDIIAILKHAKVHSGQLSRQRVLQASSPSTATKRDTAATTKRDTATATATKRDTATPPPTIKKSTPASRMLEHYVRKDAPPPSPPTNNSNLSQNLSLRLGTGTKRTLEDDDLVPASKRSSVFDRLGDNSVTSTTSDNPKITITMHGKDILRSSSSDVGKKAASGVFGRLVYKDDGENKSNSDGELSSGKPLEYQGIFKYTSKENSEKASAVRKVTAVEGGESKAARPKVDTMIADTTTGVKSRLGIHKSSTMSTSAGIFARESIDAVKSIKSPPAKPSSPAVQVKDKPKAIASTKTSPAHNRIVTAAANTSSSPAASSTSPSIPVTGKKFVKKIVRVNKKTGEIVSEEKIMLKTDVFSRLGN</sequence>
<protein>
    <recommendedName>
        <fullName evidence="3">SAM domain-containing protein</fullName>
    </recommendedName>
</protein>
<dbReference type="Gene3D" id="1.10.150.50">
    <property type="entry name" value="Transcription Factor, Ets-1"/>
    <property type="match status" value="1"/>
</dbReference>
<feature type="compositionally biased region" description="Polar residues" evidence="2">
    <location>
        <begin position="675"/>
        <end position="687"/>
    </location>
</feature>
<dbReference type="Proteomes" id="UP001292094">
    <property type="component" value="Unassembled WGS sequence"/>
</dbReference>
<dbReference type="AlphaFoldDB" id="A0AAE1NJF7"/>
<reference evidence="4" key="1">
    <citation type="submission" date="2023-11" db="EMBL/GenBank/DDBJ databases">
        <title>Genome assemblies of two species of porcelain crab, Petrolisthes cinctipes and Petrolisthes manimaculis (Anomura: Porcellanidae).</title>
        <authorList>
            <person name="Angst P."/>
        </authorList>
    </citation>
    <scope>NUCLEOTIDE SEQUENCE</scope>
    <source>
        <strain evidence="4">PB745_02</strain>
        <tissue evidence="4">Gill</tissue>
    </source>
</reference>
<name>A0AAE1NJF7_9EUCA</name>
<feature type="region of interest" description="Disordered" evidence="2">
    <location>
        <begin position="323"/>
        <end position="384"/>
    </location>
</feature>
<feature type="coiled-coil region" evidence="1">
    <location>
        <begin position="140"/>
        <end position="188"/>
    </location>
</feature>
<feature type="compositionally biased region" description="Basic and acidic residues" evidence="2">
    <location>
        <begin position="690"/>
        <end position="712"/>
    </location>
</feature>
<feature type="compositionally biased region" description="Low complexity" evidence="2">
    <location>
        <begin position="928"/>
        <end position="941"/>
    </location>
</feature>
<feature type="region of interest" description="Disordered" evidence="2">
    <location>
        <begin position="675"/>
        <end position="726"/>
    </location>
</feature>
<evidence type="ECO:0000313" key="4">
    <source>
        <dbReference type="EMBL" id="KAK4290302.1"/>
    </source>
</evidence>
<dbReference type="InterPro" id="IPR013761">
    <property type="entry name" value="SAM/pointed_sf"/>
</dbReference>
<dbReference type="CDD" id="cd09531">
    <property type="entry name" value="SAM_CS047"/>
    <property type="match status" value="1"/>
</dbReference>
<feature type="region of interest" description="Disordered" evidence="2">
    <location>
        <begin position="733"/>
        <end position="752"/>
    </location>
</feature>
<dbReference type="PANTHER" id="PTHR21359:SF1">
    <property type="entry name" value="DUF5577 DOMAIN-CONTAINING PROTEIN"/>
    <property type="match status" value="1"/>
</dbReference>
<accession>A0AAE1NJF7</accession>
<keyword evidence="5" id="KW-1185">Reference proteome</keyword>
<dbReference type="GO" id="GO:0005634">
    <property type="term" value="C:nucleus"/>
    <property type="evidence" value="ECO:0007669"/>
    <property type="project" value="TreeGrafter"/>
</dbReference>
<evidence type="ECO:0000259" key="3">
    <source>
        <dbReference type="PROSITE" id="PS50105"/>
    </source>
</evidence>
<dbReference type="PANTHER" id="PTHR21359">
    <property type="entry name" value="DUF5577 DOMAIN-CONTAINING PROTEIN"/>
    <property type="match status" value="1"/>
</dbReference>
<dbReference type="InterPro" id="IPR039161">
    <property type="entry name" value="C19orf47-like"/>
</dbReference>
<dbReference type="PROSITE" id="PS50105">
    <property type="entry name" value="SAM_DOMAIN"/>
    <property type="match status" value="1"/>
</dbReference>
<organism evidence="4 5">
    <name type="scientific">Petrolisthes manimaculis</name>
    <dbReference type="NCBI Taxonomy" id="1843537"/>
    <lineage>
        <taxon>Eukaryota</taxon>
        <taxon>Metazoa</taxon>
        <taxon>Ecdysozoa</taxon>
        <taxon>Arthropoda</taxon>
        <taxon>Crustacea</taxon>
        <taxon>Multicrustacea</taxon>
        <taxon>Malacostraca</taxon>
        <taxon>Eumalacostraca</taxon>
        <taxon>Eucarida</taxon>
        <taxon>Decapoda</taxon>
        <taxon>Pleocyemata</taxon>
        <taxon>Anomura</taxon>
        <taxon>Galatheoidea</taxon>
        <taxon>Porcellanidae</taxon>
        <taxon>Petrolisthes</taxon>
    </lineage>
</organism>
<keyword evidence="1" id="KW-0175">Coiled coil</keyword>
<comment type="caution">
    <text evidence="4">The sequence shown here is derived from an EMBL/GenBank/DDBJ whole genome shotgun (WGS) entry which is preliminary data.</text>
</comment>
<gene>
    <name evidence="4" type="ORF">Pmani_036783</name>
</gene>
<dbReference type="Pfam" id="PF18017">
    <property type="entry name" value="SAM_4"/>
    <property type="match status" value="1"/>
</dbReference>
<proteinExistence type="predicted"/>